<organism evidence="3 4">
    <name type="scientific">Streptomyces pini</name>
    <dbReference type="NCBI Taxonomy" id="1520580"/>
    <lineage>
        <taxon>Bacteria</taxon>
        <taxon>Bacillati</taxon>
        <taxon>Actinomycetota</taxon>
        <taxon>Actinomycetes</taxon>
        <taxon>Kitasatosporales</taxon>
        <taxon>Streptomycetaceae</taxon>
        <taxon>Streptomyces</taxon>
    </lineage>
</organism>
<proteinExistence type="predicted"/>
<feature type="chain" id="PRO_5039705988" evidence="2">
    <location>
        <begin position="23"/>
        <end position="226"/>
    </location>
</feature>
<evidence type="ECO:0000256" key="1">
    <source>
        <dbReference type="SAM" id="MobiDB-lite"/>
    </source>
</evidence>
<evidence type="ECO:0000313" key="4">
    <source>
        <dbReference type="Proteomes" id="UP000198928"/>
    </source>
</evidence>
<gene>
    <name evidence="3" type="ORF">SAMN05192584_102166</name>
</gene>
<sequence>MSRVRVRLVRAVVAAVTGAAVAAGPGPTAAAAPSPPPPPSAPAAGDAPVSELLTRMRDLYRRAETAGETHGAVEQEASERRGKVDRLQRELAGVRVRLAEARDEAGRLARQRYRSSSEVLPPSLRLLFGRDEREVRTLLEHGRAVERVLGDRAAAAARLSAEERRLDRLATRARGALDRQLTLAADSGRRRDAAGRRLAEVERALASLGDGELAALRRAEAARRGR</sequence>
<evidence type="ECO:0000313" key="3">
    <source>
        <dbReference type="EMBL" id="SFJ90966.1"/>
    </source>
</evidence>
<keyword evidence="4" id="KW-1185">Reference proteome</keyword>
<feature type="compositionally biased region" description="Low complexity" evidence="1">
    <location>
        <begin position="23"/>
        <end position="32"/>
    </location>
</feature>
<feature type="region of interest" description="Disordered" evidence="1">
    <location>
        <begin position="23"/>
        <end position="50"/>
    </location>
</feature>
<dbReference type="OrthoDB" id="4332490at2"/>
<dbReference type="Proteomes" id="UP000198928">
    <property type="component" value="Unassembled WGS sequence"/>
</dbReference>
<keyword evidence="2" id="KW-0732">Signal</keyword>
<reference evidence="4" key="1">
    <citation type="submission" date="2016-10" db="EMBL/GenBank/DDBJ databases">
        <authorList>
            <person name="Varghese N."/>
            <person name="Submissions S."/>
        </authorList>
    </citation>
    <scope>NUCLEOTIDE SEQUENCE [LARGE SCALE GENOMIC DNA]</scope>
    <source>
        <strain evidence="4">PL19</strain>
    </source>
</reference>
<accession>A0A1I3V9B8</accession>
<evidence type="ECO:0000256" key="2">
    <source>
        <dbReference type="SAM" id="SignalP"/>
    </source>
</evidence>
<dbReference type="EMBL" id="FOSG01000002">
    <property type="protein sequence ID" value="SFJ90966.1"/>
    <property type="molecule type" value="Genomic_DNA"/>
</dbReference>
<feature type="signal peptide" evidence="2">
    <location>
        <begin position="1"/>
        <end position="22"/>
    </location>
</feature>
<dbReference type="AlphaFoldDB" id="A0A1I3V9B8"/>
<protein>
    <submittedName>
        <fullName evidence="3">Uncharacterized protein</fullName>
    </submittedName>
</protein>
<dbReference type="RefSeq" id="WP_093847716.1">
    <property type="nucleotide sequence ID" value="NZ_FOSG01000002.1"/>
</dbReference>
<name>A0A1I3V9B8_9ACTN</name>